<feature type="site" description="Increases nucleophilicity of active site Cys" evidence="7">
    <location>
        <position position="460"/>
    </location>
</feature>
<comment type="function">
    <text evidence="7">Catalyzes the ATP-dependent amidation of the two carboxylate groups at positions a and c of cobyrinate, using either L-glutamine or ammonia as the nitrogen source.</text>
</comment>
<dbReference type="InterPro" id="IPR002586">
    <property type="entry name" value="CobQ/CobB/MinD/ParA_Nub-bd_dom"/>
</dbReference>
<dbReference type="InterPro" id="IPR004484">
    <property type="entry name" value="CbiA/CobB_synth"/>
</dbReference>
<dbReference type="HAMAP" id="MF_00027">
    <property type="entry name" value="CobB_CbiA"/>
    <property type="match status" value="1"/>
</dbReference>
<keyword evidence="7" id="KW-0169">Cobalamin biosynthesis</keyword>
<dbReference type="NCBIfam" id="TIGR00379">
    <property type="entry name" value="cobB"/>
    <property type="match status" value="1"/>
</dbReference>
<feature type="domain" description="CobB/CobQ-like glutamine amidotransferase" evidence="10">
    <location>
        <begin position="267"/>
        <end position="464"/>
    </location>
</feature>
<dbReference type="EC" id="6.3.5.11" evidence="7"/>
<reference evidence="11 12" key="1">
    <citation type="submission" date="2020-02" db="EMBL/GenBank/DDBJ databases">
        <title>Comparative genomics of sulfur disproportionating microorganisms.</title>
        <authorList>
            <person name="Ward L.M."/>
            <person name="Bertran E."/>
            <person name="Johnston D.T."/>
        </authorList>
    </citation>
    <scope>NUCLEOTIDE SEQUENCE [LARGE SCALE GENOMIC DNA]</scope>
    <source>
        <strain evidence="11 12">DSM 100025</strain>
    </source>
</reference>
<evidence type="ECO:0000259" key="9">
    <source>
        <dbReference type="Pfam" id="PF01656"/>
    </source>
</evidence>
<dbReference type="GO" id="GO:0042242">
    <property type="term" value="F:cobyrinic acid a,c-diamide synthase activity"/>
    <property type="evidence" value="ECO:0007669"/>
    <property type="project" value="UniProtKB-UniRule"/>
</dbReference>
<dbReference type="InterPro" id="IPR029062">
    <property type="entry name" value="Class_I_gatase-like"/>
</dbReference>
<dbReference type="Proteomes" id="UP000469346">
    <property type="component" value="Unassembled WGS sequence"/>
</dbReference>
<dbReference type="CDD" id="cd03130">
    <property type="entry name" value="GATase1_CobB"/>
    <property type="match status" value="1"/>
</dbReference>
<evidence type="ECO:0000256" key="8">
    <source>
        <dbReference type="SAM" id="MobiDB-lite"/>
    </source>
</evidence>
<comment type="miscellaneous">
    <text evidence="7">The a and c carboxylates of cobyrinate are activated for nucleophilic attack via formation of a phosphorylated intermediate by ATP. CbiA catalyzes first the amidation of the c-carboxylate, and then that of the a-carboxylate.</text>
</comment>
<dbReference type="PANTHER" id="PTHR43873:SF1">
    <property type="entry name" value="COBYRINATE A,C-DIAMIDE SYNTHASE"/>
    <property type="match status" value="1"/>
</dbReference>
<feature type="domain" description="CobQ/CobB/MinD/ParA nucleotide binding" evidence="9">
    <location>
        <begin position="17"/>
        <end position="202"/>
    </location>
</feature>
<name>A0A6N9TMK5_DISTH</name>
<evidence type="ECO:0000313" key="11">
    <source>
        <dbReference type="EMBL" id="NDY42278.1"/>
    </source>
</evidence>
<feature type="region of interest" description="Disordered" evidence="8">
    <location>
        <begin position="243"/>
        <end position="263"/>
    </location>
</feature>
<evidence type="ECO:0000256" key="5">
    <source>
        <dbReference type="ARBA" id="ARBA00022842"/>
    </source>
</evidence>
<dbReference type="UniPathway" id="UPA00148">
    <property type="reaction ID" value="UER00231"/>
</dbReference>
<evidence type="ECO:0000313" key="12">
    <source>
        <dbReference type="Proteomes" id="UP000469346"/>
    </source>
</evidence>
<sequence>MKQQGRPFPRHAAAPGVVVAGPHSGCGKTTVTLALMAALRRRGLEVAPFKVGPDFIDPGLHAAVCGRPSRNLDGWMSARDEVLGIFARGMERADVAVVEGVMGLFDGARADGEAGSTAEIAKWLGLPVLLVVDAARAARSVAALVRGFRDFDPELRLAGVLLNRVGGSRHAGILLEALAPLDLPWVGWLPRREELRMPSRHLGLVTAAELDLGPGVQAALAGWMEGGGRMEELLRVLGCPEGRGGAARRQGPPGAPARPGGEPRPVVAVAMDRAFCFYYRANLDLLEAAGAELAFFSPLRDTDLPAGTSGLYLGGGYPELHGPALAENRPLLGAVRRAVEAGMPVYAECGGLLYLCRGLLDPAAPGGLVPWVGALPYAVEMTPRRRALGYREVELAVDCLLGPAGTRLRGHEFHYSRLVPAGGEGTPPAARRPFRVWDAAGRLVETAHFHVERTVASYVHLHLAGCPGAAASWVAACRAYAAETVG</sequence>
<dbReference type="InterPro" id="IPR011698">
    <property type="entry name" value="GATase_3"/>
</dbReference>
<dbReference type="CDD" id="cd05388">
    <property type="entry name" value="CobB_N"/>
    <property type="match status" value="1"/>
</dbReference>
<comment type="domain">
    <text evidence="7">Comprises of two domains. The C-terminal domain contains the binding site for glutamine and catalyzes the hydrolysis of this substrate to glutamate and ammonia. The N-terminal domain is anticipated to bind ATP and cobyrinate and catalyzes the ultimate synthesis of the diamide product. The ammonia produced via the glutaminase domain is probably translocated to the adjacent domain via a molecular tunnel, where it reacts with an activated intermediate.</text>
</comment>
<keyword evidence="12" id="KW-1185">Reference proteome</keyword>
<dbReference type="GO" id="GO:0009236">
    <property type="term" value="P:cobalamin biosynthetic process"/>
    <property type="evidence" value="ECO:0007669"/>
    <property type="project" value="UniProtKB-UniRule"/>
</dbReference>
<evidence type="ECO:0000256" key="1">
    <source>
        <dbReference type="ARBA" id="ARBA00001946"/>
    </source>
</evidence>
<keyword evidence="5 7" id="KW-0460">Magnesium</keyword>
<comment type="cofactor">
    <cofactor evidence="1 7">
        <name>Mg(2+)</name>
        <dbReference type="ChEBI" id="CHEBI:18420"/>
    </cofactor>
</comment>
<organism evidence="11 12">
    <name type="scientific">Dissulfurirhabdus thermomarina</name>
    <dbReference type="NCBI Taxonomy" id="1765737"/>
    <lineage>
        <taxon>Bacteria</taxon>
        <taxon>Deltaproteobacteria</taxon>
        <taxon>Dissulfurirhabdaceae</taxon>
        <taxon>Dissulfurirhabdus</taxon>
    </lineage>
</organism>
<keyword evidence="4 7" id="KW-0067">ATP-binding</keyword>
<evidence type="ECO:0000259" key="10">
    <source>
        <dbReference type="Pfam" id="PF07685"/>
    </source>
</evidence>
<evidence type="ECO:0000256" key="2">
    <source>
        <dbReference type="ARBA" id="ARBA00022598"/>
    </source>
</evidence>
<accession>A0A6N9TMK5</accession>
<dbReference type="Gene3D" id="3.40.50.300">
    <property type="entry name" value="P-loop containing nucleotide triphosphate hydrolases"/>
    <property type="match status" value="2"/>
</dbReference>
<dbReference type="GO" id="GO:0005524">
    <property type="term" value="F:ATP binding"/>
    <property type="evidence" value="ECO:0007669"/>
    <property type="project" value="UniProtKB-UniRule"/>
</dbReference>
<dbReference type="EMBL" id="JAAGRR010000044">
    <property type="protein sequence ID" value="NDY42278.1"/>
    <property type="molecule type" value="Genomic_DNA"/>
</dbReference>
<dbReference type="InterPro" id="IPR027417">
    <property type="entry name" value="P-loop_NTPase"/>
</dbReference>
<dbReference type="SUPFAM" id="SSF52540">
    <property type="entry name" value="P-loop containing nucleoside triphosphate hydrolases"/>
    <property type="match status" value="1"/>
</dbReference>
<dbReference type="PROSITE" id="PS51274">
    <property type="entry name" value="GATASE_COBBQ"/>
    <property type="match status" value="1"/>
</dbReference>
<comment type="caution">
    <text evidence="11">The sequence shown here is derived from an EMBL/GenBank/DDBJ whole genome shotgun (WGS) entry which is preliminary data.</text>
</comment>
<dbReference type="Gene3D" id="3.40.50.880">
    <property type="match status" value="1"/>
</dbReference>
<keyword evidence="2 7" id="KW-0436">Ligase</keyword>
<dbReference type="Pfam" id="PF07685">
    <property type="entry name" value="GATase_3"/>
    <property type="match status" value="1"/>
</dbReference>
<dbReference type="NCBIfam" id="NF002204">
    <property type="entry name" value="PRK01077.1"/>
    <property type="match status" value="1"/>
</dbReference>
<evidence type="ECO:0000256" key="4">
    <source>
        <dbReference type="ARBA" id="ARBA00022840"/>
    </source>
</evidence>
<comment type="pathway">
    <text evidence="7">Cofactor biosynthesis; adenosylcobalamin biosynthesis; cob(II)yrinate a,c-diamide from sirohydrochlorin (anaerobic route): step 10/10.</text>
</comment>
<gene>
    <name evidence="7" type="primary">cbiA</name>
    <name evidence="11" type="ORF">G3N55_05405</name>
</gene>
<proteinExistence type="inferred from homology"/>
<protein>
    <recommendedName>
        <fullName evidence="7">Cobyrinate a,c-diamide synthase</fullName>
        <ecNumber evidence="7">6.3.5.11</ecNumber>
    </recommendedName>
    <alternativeName>
        <fullName evidence="7">Cobyrinic acid a,c-diamide synthetase</fullName>
    </alternativeName>
</protein>
<comment type="similarity">
    <text evidence="7">Belongs to the CobB/CbiA family.</text>
</comment>
<keyword evidence="3 7" id="KW-0547">Nucleotide-binding</keyword>
<comment type="catalytic activity">
    <reaction evidence="7">
        <text>cob(II)yrinate + 2 L-glutamine + 2 ATP + 2 H2O = cob(II)yrinate a,c diamide + 2 L-glutamate + 2 ADP + 2 phosphate + 2 H(+)</text>
        <dbReference type="Rhea" id="RHEA:26289"/>
        <dbReference type="ChEBI" id="CHEBI:15377"/>
        <dbReference type="ChEBI" id="CHEBI:15378"/>
        <dbReference type="ChEBI" id="CHEBI:29985"/>
        <dbReference type="ChEBI" id="CHEBI:30616"/>
        <dbReference type="ChEBI" id="CHEBI:43474"/>
        <dbReference type="ChEBI" id="CHEBI:58359"/>
        <dbReference type="ChEBI" id="CHEBI:58537"/>
        <dbReference type="ChEBI" id="CHEBI:58894"/>
        <dbReference type="ChEBI" id="CHEBI:456216"/>
        <dbReference type="EC" id="6.3.5.11"/>
    </reaction>
</comment>
<dbReference type="RefSeq" id="WP_163298422.1">
    <property type="nucleotide sequence ID" value="NZ_JAAGRR010000044.1"/>
</dbReference>
<keyword evidence="6 7" id="KW-0315">Glutamine amidotransferase</keyword>
<dbReference type="Pfam" id="PF01656">
    <property type="entry name" value="CbiA"/>
    <property type="match status" value="1"/>
</dbReference>
<feature type="active site" description="Nucleophile" evidence="7">
    <location>
        <position position="349"/>
    </location>
</feature>
<dbReference type="PANTHER" id="PTHR43873">
    <property type="entry name" value="COBYRINATE A,C-DIAMIDE SYNTHASE"/>
    <property type="match status" value="1"/>
</dbReference>
<evidence type="ECO:0000256" key="7">
    <source>
        <dbReference type="HAMAP-Rule" id="MF_00027"/>
    </source>
</evidence>
<dbReference type="SUPFAM" id="SSF52317">
    <property type="entry name" value="Class I glutamine amidotransferase-like"/>
    <property type="match status" value="1"/>
</dbReference>
<dbReference type="AlphaFoldDB" id="A0A6N9TMK5"/>
<evidence type="ECO:0000256" key="3">
    <source>
        <dbReference type="ARBA" id="ARBA00022741"/>
    </source>
</evidence>
<evidence type="ECO:0000256" key="6">
    <source>
        <dbReference type="ARBA" id="ARBA00022962"/>
    </source>
</evidence>
<feature type="compositionally biased region" description="Low complexity" evidence="8">
    <location>
        <begin position="247"/>
        <end position="263"/>
    </location>
</feature>